<evidence type="ECO:0000256" key="1">
    <source>
        <dbReference type="SAM" id="MobiDB-lite"/>
    </source>
</evidence>
<feature type="transmembrane region" description="Helical" evidence="2">
    <location>
        <begin position="6"/>
        <end position="25"/>
    </location>
</feature>
<keyword evidence="2" id="KW-1133">Transmembrane helix</keyword>
<protein>
    <submittedName>
        <fullName evidence="3">DUF4247 domain-containing protein</fullName>
    </submittedName>
</protein>
<evidence type="ECO:0000256" key="2">
    <source>
        <dbReference type="SAM" id="Phobius"/>
    </source>
</evidence>
<dbReference type="RefSeq" id="WP_260993252.1">
    <property type="nucleotide sequence ID" value="NZ_JAODWD010000003.1"/>
</dbReference>
<organism evidence="3 4">
    <name type="scientific">Mycobacterium deserti</name>
    <dbReference type="NCBI Taxonomy" id="2978347"/>
    <lineage>
        <taxon>Bacteria</taxon>
        <taxon>Bacillati</taxon>
        <taxon>Actinomycetota</taxon>
        <taxon>Actinomycetes</taxon>
        <taxon>Mycobacteriales</taxon>
        <taxon>Mycobacteriaceae</taxon>
        <taxon>Mycobacterium</taxon>
    </lineage>
</organism>
<reference evidence="4" key="1">
    <citation type="submission" date="2023-07" db="EMBL/GenBank/DDBJ databases">
        <authorList>
            <person name="Deng Y."/>
            <person name="Zhang Y.-Q."/>
        </authorList>
    </citation>
    <scope>NUCLEOTIDE SEQUENCE [LARGE SCALE GENOMIC DNA]</scope>
    <source>
        <strain evidence="4">CPCC 205710</strain>
    </source>
</reference>
<feature type="region of interest" description="Disordered" evidence="1">
    <location>
        <begin position="121"/>
        <end position="143"/>
    </location>
</feature>
<keyword evidence="2" id="KW-0812">Transmembrane</keyword>
<feature type="compositionally biased region" description="Gly residues" evidence="1">
    <location>
        <begin position="128"/>
        <end position="143"/>
    </location>
</feature>
<keyword evidence="2" id="KW-0472">Membrane</keyword>
<proteinExistence type="predicted"/>
<evidence type="ECO:0000313" key="4">
    <source>
        <dbReference type="Proteomes" id="UP001206639"/>
    </source>
</evidence>
<name>A0ABT2MAA9_9MYCO</name>
<comment type="caution">
    <text evidence="3">The sequence shown here is derived from an EMBL/GenBank/DDBJ whole genome shotgun (WGS) entry which is preliminary data.</text>
</comment>
<gene>
    <name evidence="3" type="ORF">N4S67_12215</name>
</gene>
<dbReference type="InterPro" id="IPR025341">
    <property type="entry name" value="DUF4247"/>
</dbReference>
<evidence type="ECO:0000313" key="3">
    <source>
        <dbReference type="EMBL" id="MCT7659187.1"/>
    </source>
</evidence>
<keyword evidence="4" id="KW-1185">Reference proteome</keyword>
<accession>A0ABT2MAA9</accession>
<sequence>MTRNNLFWLAGGLAVAGVVFLIWGISLMNNDIRSHLAANYQEYGRDSDGAKYACTGRPQQVASEIAQAKAPEAQATDRGSEYLRYNDDIVIVGPDAGRPCSIRVEDTDARYSGGGFIFLGPGFTPGSPSGGSGGSPGGPDGSK</sequence>
<dbReference type="Proteomes" id="UP001206639">
    <property type="component" value="Unassembled WGS sequence"/>
</dbReference>
<dbReference type="EMBL" id="JAODWD010000003">
    <property type="protein sequence ID" value="MCT7659187.1"/>
    <property type="molecule type" value="Genomic_DNA"/>
</dbReference>
<dbReference type="Pfam" id="PF14042">
    <property type="entry name" value="DUF4247"/>
    <property type="match status" value="1"/>
</dbReference>